<dbReference type="SMART" id="SM01321">
    <property type="entry name" value="Y1_Tnp"/>
    <property type="match status" value="1"/>
</dbReference>
<gene>
    <name evidence="2" type="primary">tnpA</name>
    <name evidence="2" type="ORF">E6C55_01580</name>
</gene>
<protein>
    <submittedName>
        <fullName evidence="2">IS200/IS605 family transposase</fullName>
    </submittedName>
</protein>
<name>A0A4S4CA88_9BACL</name>
<dbReference type="SUPFAM" id="SSF143422">
    <property type="entry name" value="Transposase IS200-like"/>
    <property type="match status" value="1"/>
</dbReference>
<dbReference type="OrthoDB" id="9798161at2"/>
<sequence>MDNSSLSHTKWDCTYHIVFIPKYRRKVMYGELRNDIREIIKKLCEYREVAIVEGSVCADHIHLCVKIPPKTSVSEFIGYLKGKSALMIFDRHPEYRQKGNRHFWAKGYYVNTVGRNEAEIRKYIQNQVKADQLEDKKQ</sequence>
<comment type="caution">
    <text evidence="2">The sequence shown here is derived from an EMBL/GenBank/DDBJ whole genome shotgun (WGS) entry which is preliminary data.</text>
</comment>
<dbReference type="Gene3D" id="3.30.70.1290">
    <property type="entry name" value="Transposase IS200-like"/>
    <property type="match status" value="1"/>
</dbReference>
<dbReference type="InterPro" id="IPR002686">
    <property type="entry name" value="Transposase_17"/>
</dbReference>
<dbReference type="Pfam" id="PF01797">
    <property type="entry name" value="Y1_Tnp"/>
    <property type="match status" value="1"/>
</dbReference>
<dbReference type="PANTHER" id="PTHR33360">
    <property type="entry name" value="TRANSPOSASE FOR INSERTION SEQUENCE ELEMENT IS200"/>
    <property type="match status" value="1"/>
</dbReference>
<dbReference type="GO" id="GO:0003677">
    <property type="term" value="F:DNA binding"/>
    <property type="evidence" value="ECO:0007669"/>
    <property type="project" value="InterPro"/>
</dbReference>
<evidence type="ECO:0000313" key="3">
    <source>
        <dbReference type="Proteomes" id="UP000310636"/>
    </source>
</evidence>
<organism evidence="2 3">
    <name type="scientific">Cohnella fermenti</name>
    <dbReference type="NCBI Taxonomy" id="2565925"/>
    <lineage>
        <taxon>Bacteria</taxon>
        <taxon>Bacillati</taxon>
        <taxon>Bacillota</taxon>
        <taxon>Bacilli</taxon>
        <taxon>Bacillales</taxon>
        <taxon>Paenibacillaceae</taxon>
        <taxon>Cohnella</taxon>
    </lineage>
</organism>
<dbReference type="InterPro" id="IPR036515">
    <property type="entry name" value="Transposase_17_sf"/>
</dbReference>
<dbReference type="RefSeq" id="WP_136368001.1">
    <property type="nucleotide sequence ID" value="NZ_SSOB01000001.1"/>
</dbReference>
<dbReference type="EMBL" id="SSOB01000001">
    <property type="protein sequence ID" value="THF84687.1"/>
    <property type="molecule type" value="Genomic_DNA"/>
</dbReference>
<reference evidence="2 3" key="1">
    <citation type="submission" date="2019-04" db="EMBL/GenBank/DDBJ databases">
        <title>Cohnella sp. nov. isolated from preserved vegetables.</title>
        <authorList>
            <person name="Lin S.-Y."/>
            <person name="Hung M.-H."/>
            <person name="Young C.-C."/>
        </authorList>
    </citation>
    <scope>NUCLEOTIDE SEQUENCE [LARGE SCALE GENOMIC DNA]</scope>
    <source>
        <strain evidence="2 3">CC-MHH1044</strain>
    </source>
</reference>
<dbReference type="GO" id="GO:0006313">
    <property type="term" value="P:DNA transposition"/>
    <property type="evidence" value="ECO:0007669"/>
    <property type="project" value="InterPro"/>
</dbReference>
<accession>A0A4S4CA88</accession>
<dbReference type="NCBIfam" id="NF033573">
    <property type="entry name" value="transpos_IS200"/>
    <property type="match status" value="1"/>
</dbReference>
<dbReference type="AlphaFoldDB" id="A0A4S4CA88"/>
<dbReference type="GO" id="GO:0004803">
    <property type="term" value="F:transposase activity"/>
    <property type="evidence" value="ECO:0007669"/>
    <property type="project" value="InterPro"/>
</dbReference>
<keyword evidence="3" id="KW-1185">Reference proteome</keyword>
<evidence type="ECO:0000313" key="2">
    <source>
        <dbReference type="EMBL" id="THF84687.1"/>
    </source>
</evidence>
<feature type="domain" description="Transposase IS200-like" evidence="1">
    <location>
        <begin position="10"/>
        <end position="127"/>
    </location>
</feature>
<proteinExistence type="predicted"/>
<evidence type="ECO:0000259" key="1">
    <source>
        <dbReference type="SMART" id="SM01321"/>
    </source>
</evidence>
<dbReference type="PANTHER" id="PTHR33360:SF2">
    <property type="entry name" value="TRANSPOSASE FOR INSERTION SEQUENCE ELEMENT IS200"/>
    <property type="match status" value="1"/>
</dbReference>
<dbReference type="Proteomes" id="UP000310636">
    <property type="component" value="Unassembled WGS sequence"/>
</dbReference>